<feature type="modified residue" description="N5-methylglutamine" evidence="7">
    <location>
        <position position="234"/>
    </location>
</feature>
<gene>
    <name evidence="7 9" type="primary">prfA</name>
    <name evidence="9" type="ORF">MUN76_14705</name>
</gene>
<dbReference type="HAMAP" id="MF_00093">
    <property type="entry name" value="Rel_fac_1"/>
    <property type="match status" value="1"/>
</dbReference>
<evidence type="ECO:0000313" key="10">
    <source>
        <dbReference type="Proteomes" id="UP000831775"/>
    </source>
</evidence>
<reference evidence="9 10" key="1">
    <citation type="submission" date="2022-04" db="EMBL/GenBank/DDBJ databases">
        <title>Leucobacter sp. isolated from rhizosphere of onion.</title>
        <authorList>
            <person name="Won M."/>
            <person name="Lee C.-M."/>
            <person name="Woen H.-Y."/>
            <person name="Kwon S.-W."/>
        </authorList>
    </citation>
    <scope>NUCLEOTIDE SEQUENCE [LARGE SCALE GENOMIC DNA]</scope>
    <source>
        <strain evidence="9 10">H25R-14</strain>
    </source>
</reference>
<dbReference type="PROSITE" id="PS00745">
    <property type="entry name" value="RF_PROK_I"/>
    <property type="match status" value="1"/>
</dbReference>
<dbReference type="SUPFAM" id="SSF75620">
    <property type="entry name" value="Release factor"/>
    <property type="match status" value="1"/>
</dbReference>
<dbReference type="NCBIfam" id="TIGR00019">
    <property type="entry name" value="prfA"/>
    <property type="match status" value="1"/>
</dbReference>
<dbReference type="Pfam" id="PF03462">
    <property type="entry name" value="PCRF"/>
    <property type="match status" value="1"/>
</dbReference>
<sequence>MFEQVEGLLREHAQLQEELADPALHADAARAKKVNRRYAELSKIKAAYESWQQHGDDLEAARELAKEDEAFAEEIPSLETGLAEAQEKVRRLLIPRDPDDARDVILEIKGGEGGAESALFGADLLRMYMYYAESKGWKTEMLEKDESDLGGYKNVQIAIKSNATDPSQGVWAHLKYEGGVHRVQRVPVTESQGRIHTSTTGVLVYPEVDEPGEVEINQNDLKIDVYRSSGPGGQSVNTTDSAVRITHLPTGIVVAMQNEKSQLQNREAGMRVLRARLLAKQQEEVAAEASAHRSSQIRTMDRSERIRTYNFPENRIADHRTGYKAYNLDAVMNGALGPVIDSCIQADEEARLADLGSES</sequence>
<evidence type="ECO:0000256" key="3">
    <source>
        <dbReference type="ARBA" id="ARBA00022481"/>
    </source>
</evidence>
<dbReference type="NCBIfam" id="NF001859">
    <property type="entry name" value="PRK00591.1"/>
    <property type="match status" value="1"/>
</dbReference>
<comment type="similarity">
    <text evidence="2 7">Belongs to the prokaryotic/mitochondrial release factor family.</text>
</comment>
<evidence type="ECO:0000256" key="2">
    <source>
        <dbReference type="ARBA" id="ARBA00010835"/>
    </source>
</evidence>
<name>A0ABY4FVS0_9MICO</name>
<dbReference type="Gene3D" id="3.30.70.1660">
    <property type="match status" value="1"/>
</dbReference>
<dbReference type="PANTHER" id="PTHR43804">
    <property type="entry name" value="LD18447P"/>
    <property type="match status" value="1"/>
</dbReference>
<keyword evidence="4 7" id="KW-0963">Cytoplasm</keyword>
<evidence type="ECO:0000259" key="8">
    <source>
        <dbReference type="PROSITE" id="PS00745"/>
    </source>
</evidence>
<keyword evidence="5 7" id="KW-0648">Protein biosynthesis</keyword>
<evidence type="ECO:0000256" key="5">
    <source>
        <dbReference type="ARBA" id="ARBA00022917"/>
    </source>
</evidence>
<evidence type="ECO:0000313" key="9">
    <source>
        <dbReference type="EMBL" id="UOQ60264.1"/>
    </source>
</evidence>
<protein>
    <recommendedName>
        <fullName evidence="6 7">Peptide chain release factor 1</fullName>
        <shortName evidence="7">RF-1</shortName>
    </recommendedName>
</protein>
<organism evidence="9 10">
    <name type="scientific">Leucobacter rhizosphaerae</name>
    <dbReference type="NCBI Taxonomy" id="2932245"/>
    <lineage>
        <taxon>Bacteria</taxon>
        <taxon>Bacillati</taxon>
        <taxon>Actinomycetota</taxon>
        <taxon>Actinomycetes</taxon>
        <taxon>Micrococcales</taxon>
        <taxon>Microbacteriaceae</taxon>
        <taxon>Leucobacter</taxon>
    </lineage>
</organism>
<keyword evidence="10" id="KW-1185">Reference proteome</keyword>
<feature type="domain" description="Prokaryotic-type class I peptide chain release factors" evidence="8">
    <location>
        <begin position="227"/>
        <end position="243"/>
    </location>
</feature>
<dbReference type="InterPro" id="IPR005139">
    <property type="entry name" value="PCRF"/>
</dbReference>
<dbReference type="Pfam" id="PF00472">
    <property type="entry name" value="RF-1"/>
    <property type="match status" value="1"/>
</dbReference>
<dbReference type="InterPro" id="IPR045853">
    <property type="entry name" value="Pep_chain_release_fac_I_sf"/>
</dbReference>
<dbReference type="InterPro" id="IPR000352">
    <property type="entry name" value="Pep_chain_release_fac_I"/>
</dbReference>
<dbReference type="InterPro" id="IPR050057">
    <property type="entry name" value="Prokaryotic/Mito_RF"/>
</dbReference>
<dbReference type="Proteomes" id="UP000831775">
    <property type="component" value="Chromosome"/>
</dbReference>
<evidence type="ECO:0000256" key="4">
    <source>
        <dbReference type="ARBA" id="ARBA00022490"/>
    </source>
</evidence>
<evidence type="ECO:0000256" key="1">
    <source>
        <dbReference type="ARBA" id="ARBA00002986"/>
    </source>
</evidence>
<proteinExistence type="inferred from homology"/>
<dbReference type="SMART" id="SM00937">
    <property type="entry name" value="PCRF"/>
    <property type="match status" value="1"/>
</dbReference>
<evidence type="ECO:0000256" key="7">
    <source>
        <dbReference type="HAMAP-Rule" id="MF_00093"/>
    </source>
</evidence>
<dbReference type="PANTHER" id="PTHR43804:SF7">
    <property type="entry name" value="LD18447P"/>
    <property type="match status" value="1"/>
</dbReference>
<evidence type="ECO:0000256" key="6">
    <source>
        <dbReference type="ARBA" id="ARBA00050039"/>
    </source>
</evidence>
<comment type="function">
    <text evidence="1 7">Peptide chain release factor 1 directs the termination of translation in response to the peptide chain termination codons UAG and UAA.</text>
</comment>
<keyword evidence="3 7" id="KW-0488">Methylation</keyword>
<comment type="PTM">
    <text evidence="7">Methylated by PrmC. Methylation increases the termination efficiency of RF1.</text>
</comment>
<dbReference type="Gene3D" id="3.30.160.20">
    <property type="match status" value="1"/>
</dbReference>
<accession>A0ABY4FVS0</accession>
<dbReference type="EMBL" id="CP095043">
    <property type="protein sequence ID" value="UOQ60264.1"/>
    <property type="molecule type" value="Genomic_DNA"/>
</dbReference>
<dbReference type="RefSeq" id="WP_244685752.1">
    <property type="nucleotide sequence ID" value="NZ_CP095043.1"/>
</dbReference>
<dbReference type="Gene3D" id="6.10.140.1950">
    <property type="match status" value="1"/>
</dbReference>
<dbReference type="InterPro" id="IPR004373">
    <property type="entry name" value="RF-1"/>
</dbReference>
<comment type="subcellular location">
    <subcellularLocation>
        <location evidence="7">Cytoplasm</location>
    </subcellularLocation>
</comment>